<dbReference type="Gene3D" id="3.30.530.20">
    <property type="match status" value="1"/>
</dbReference>
<evidence type="ECO:0008006" key="3">
    <source>
        <dbReference type="Google" id="ProtNLM"/>
    </source>
</evidence>
<gene>
    <name evidence="1" type="ORF">DNG_10269</name>
</gene>
<dbReference type="InterPro" id="IPR023393">
    <property type="entry name" value="START-like_dom_sf"/>
</dbReference>
<protein>
    <recommendedName>
        <fullName evidence="3">Polyketide cyclase</fullName>
    </recommendedName>
</protein>
<dbReference type="AlphaFoldDB" id="A0AAE8T024"/>
<evidence type="ECO:0000313" key="2">
    <source>
        <dbReference type="Proteomes" id="UP001187682"/>
    </source>
</evidence>
<sequence>MESQTVTCFVRRTPHDLYEMFWKPQSFPLWASGLASASLERDSTGWKAQGPEGPIRITFTEHNALGVMDHWVDLGEEGVVYIPLRIVANGEGSEVMLTLFRQPEMDSEQYARDVDWVRKDLGVLKALAEGEGQESEPEKRDV</sequence>
<reference evidence="1" key="1">
    <citation type="submission" date="2018-03" db="EMBL/GenBank/DDBJ databases">
        <authorList>
            <person name="Guldener U."/>
        </authorList>
    </citation>
    <scope>NUCLEOTIDE SEQUENCE</scope>
</reference>
<keyword evidence="2" id="KW-1185">Reference proteome</keyword>
<proteinExistence type="predicted"/>
<dbReference type="Proteomes" id="UP001187682">
    <property type="component" value="Unassembled WGS sequence"/>
</dbReference>
<organism evidence="1 2">
    <name type="scientific">Cephalotrichum gorgonifer</name>
    <dbReference type="NCBI Taxonomy" id="2041049"/>
    <lineage>
        <taxon>Eukaryota</taxon>
        <taxon>Fungi</taxon>
        <taxon>Dikarya</taxon>
        <taxon>Ascomycota</taxon>
        <taxon>Pezizomycotina</taxon>
        <taxon>Sordariomycetes</taxon>
        <taxon>Hypocreomycetidae</taxon>
        <taxon>Microascales</taxon>
        <taxon>Microascaceae</taxon>
        <taxon>Cephalotrichum</taxon>
    </lineage>
</organism>
<name>A0AAE8T024_9PEZI</name>
<dbReference type="EMBL" id="ONZQ02000022">
    <property type="protein sequence ID" value="SPO07574.1"/>
    <property type="molecule type" value="Genomic_DNA"/>
</dbReference>
<dbReference type="SUPFAM" id="SSF55961">
    <property type="entry name" value="Bet v1-like"/>
    <property type="match status" value="1"/>
</dbReference>
<accession>A0AAE8T024</accession>
<evidence type="ECO:0000313" key="1">
    <source>
        <dbReference type="EMBL" id="SPO07574.1"/>
    </source>
</evidence>
<comment type="caution">
    <text evidence="1">The sequence shown here is derived from an EMBL/GenBank/DDBJ whole genome shotgun (WGS) entry which is preliminary data.</text>
</comment>